<dbReference type="GO" id="GO:0005739">
    <property type="term" value="C:mitochondrion"/>
    <property type="evidence" value="ECO:0007669"/>
    <property type="project" value="UniProtKB-SubCell"/>
</dbReference>
<accession>A0AAV8SFC9</accession>
<dbReference type="Pfam" id="PF00202">
    <property type="entry name" value="Aminotran_3"/>
    <property type="match status" value="2"/>
</dbReference>
<dbReference type="InterPro" id="IPR015421">
    <property type="entry name" value="PyrdxlP-dep_Trfase_major"/>
</dbReference>
<keyword evidence="4" id="KW-0663">Pyridoxal phosphate</keyword>
<dbReference type="InterPro" id="IPR015424">
    <property type="entry name" value="PyrdxlP-dep_Trfase"/>
</dbReference>
<dbReference type="PROSITE" id="PS00600">
    <property type="entry name" value="AA_TRANSFER_CLASS_3"/>
    <property type="match status" value="1"/>
</dbReference>
<evidence type="ECO:0000313" key="6">
    <source>
        <dbReference type="Proteomes" id="UP001159364"/>
    </source>
</evidence>
<evidence type="ECO:0000313" key="5">
    <source>
        <dbReference type="EMBL" id="KAJ8750724.1"/>
    </source>
</evidence>
<dbReference type="GO" id="GO:0004141">
    <property type="term" value="F:dethiobiotin synthase activity"/>
    <property type="evidence" value="ECO:0007669"/>
    <property type="project" value="TreeGrafter"/>
</dbReference>
<comment type="caution">
    <text evidence="5">The sequence shown here is derived from an EMBL/GenBank/DDBJ whole genome shotgun (WGS) entry which is preliminary data.</text>
</comment>
<evidence type="ECO:0000256" key="1">
    <source>
        <dbReference type="ARBA" id="ARBA00004173"/>
    </source>
</evidence>
<dbReference type="GO" id="GO:0030170">
    <property type="term" value="F:pyridoxal phosphate binding"/>
    <property type="evidence" value="ECO:0007669"/>
    <property type="project" value="InterPro"/>
</dbReference>
<sequence length="842" mass="93856">MLPLSILRHHHHYRRHDYLRKLFFSTASWEPVYVPLSHPSYMIWASNTSLGKTLVSTGLASSFLLSPPNRTPHKFLYLKPVQTGFPSDSDSHYVFAKVSSLASRHNLSLSFLASNHVLKASVSNAITDLNFYEEKRTGQNAPFSELVCQTLFAWREAVSPHLAAERETGTVEDSVVVKTLENCLRSKLESEAQFERMNALCVVETAGGVASPGPSGTLQCDLYRPFRLPGVLVGDGKLGGISGTISAYDSLRLRGYDIVAVVLEDGGLVNEVPLRSYLRNRVPVIVLPPIPQDMSNDLLEWFGDSNEAFNCLKEILLSAYLERMRRLDEMPKKATNVFWWPFTQHKLVTEENVTVIDSRCGENFAVYKVQSNEFMTQQFDACASWWTQGPDATLQTELARDMGYSAARFGHIMFPENVYEPALRCAELLLEGVGKGWASRVYFSDNGSTAVEIALKLAFRKFCSDNGFLFNFLKNNGAEKPIELRVLALKGSYHGDTLGAMEAQAPSPFTGFLQQPWYSGRGLFLDPPTVFMCNSLWNLSLPAGMHAENIIEKEMMFSCRKEIFDKSRDQFDLAGIYASYISSQLLEFSGSEGSLHVGALLIEPVIQGSGGMLMIDPLFQRVLVNECRNKKIPVIFDEVFTGFWRLGAETAAELLGCMPDIACFAKLMTGGVVPLAVTLASDVIFDSFIGDSKLEALLHGHSYTAHAMGCTAAVKAINWFKDPQTNHNMIPEQRLLRELWDEELVQEISSHPSVQRVVAIGTLIALELRAEGLNSGYASLYARSLLQKLREDGVYMRPLGNVIYLMCGPCTAPEICRQLLVKLQAHLEEFSIVKEHQVSIKN</sequence>
<dbReference type="PANTHER" id="PTHR42684">
    <property type="entry name" value="ADENOSYLMETHIONINE-8-AMINO-7-OXONONANOATE AMINOTRANSFERASE"/>
    <property type="match status" value="1"/>
</dbReference>
<dbReference type="Gene3D" id="3.90.1150.10">
    <property type="entry name" value="Aspartate Aminotransferase, domain 1"/>
    <property type="match status" value="1"/>
</dbReference>
<dbReference type="Gene3D" id="3.40.640.10">
    <property type="entry name" value="Type I PLP-dependent aspartate aminotransferase-like (Major domain)"/>
    <property type="match status" value="1"/>
</dbReference>
<dbReference type="GO" id="GO:0004015">
    <property type="term" value="F:adenosylmethionine-8-amino-7-oxononanoate transaminase activity"/>
    <property type="evidence" value="ECO:0007669"/>
    <property type="project" value="TreeGrafter"/>
</dbReference>
<dbReference type="Pfam" id="PF13500">
    <property type="entry name" value="AAA_26"/>
    <property type="match status" value="1"/>
</dbReference>
<name>A0AAV8SFC9_9ROSI</name>
<keyword evidence="6" id="KW-1185">Reference proteome</keyword>
<dbReference type="SUPFAM" id="SSF53383">
    <property type="entry name" value="PLP-dependent transferases"/>
    <property type="match status" value="1"/>
</dbReference>
<evidence type="ECO:0000256" key="4">
    <source>
        <dbReference type="ARBA" id="ARBA00022898"/>
    </source>
</evidence>
<dbReference type="EMBL" id="JAIWQS010000011">
    <property type="protein sequence ID" value="KAJ8750724.1"/>
    <property type="molecule type" value="Genomic_DNA"/>
</dbReference>
<dbReference type="InterPro" id="IPR027417">
    <property type="entry name" value="P-loop_NTPase"/>
</dbReference>
<dbReference type="PANTHER" id="PTHR42684:SF3">
    <property type="entry name" value="ADENOSYLMETHIONINE-8-AMINO-7-OXONONANOATE AMINOTRANSFERASE"/>
    <property type="match status" value="1"/>
</dbReference>
<dbReference type="CDD" id="cd03109">
    <property type="entry name" value="DTBS"/>
    <property type="match status" value="1"/>
</dbReference>
<dbReference type="Gene3D" id="3.40.50.300">
    <property type="entry name" value="P-loop containing nucleotide triphosphate hydrolases"/>
    <property type="match status" value="1"/>
</dbReference>
<gene>
    <name evidence="5" type="ORF">K2173_015905</name>
</gene>
<dbReference type="GO" id="GO:0009102">
    <property type="term" value="P:biotin biosynthetic process"/>
    <property type="evidence" value="ECO:0007669"/>
    <property type="project" value="TreeGrafter"/>
</dbReference>
<evidence type="ECO:0000256" key="2">
    <source>
        <dbReference type="ARBA" id="ARBA00022576"/>
    </source>
</evidence>
<organism evidence="5 6">
    <name type="scientific">Erythroxylum novogranatense</name>
    <dbReference type="NCBI Taxonomy" id="1862640"/>
    <lineage>
        <taxon>Eukaryota</taxon>
        <taxon>Viridiplantae</taxon>
        <taxon>Streptophyta</taxon>
        <taxon>Embryophyta</taxon>
        <taxon>Tracheophyta</taxon>
        <taxon>Spermatophyta</taxon>
        <taxon>Magnoliopsida</taxon>
        <taxon>eudicotyledons</taxon>
        <taxon>Gunneridae</taxon>
        <taxon>Pentapetalae</taxon>
        <taxon>rosids</taxon>
        <taxon>fabids</taxon>
        <taxon>Malpighiales</taxon>
        <taxon>Erythroxylaceae</taxon>
        <taxon>Erythroxylum</taxon>
    </lineage>
</organism>
<dbReference type="InterPro" id="IPR015422">
    <property type="entry name" value="PyrdxlP-dep_Trfase_small"/>
</dbReference>
<protein>
    <submittedName>
        <fullName evidence="5">Uncharacterized protein</fullName>
    </submittedName>
</protein>
<dbReference type="SUPFAM" id="SSF52540">
    <property type="entry name" value="P-loop containing nucleoside triphosphate hydrolases"/>
    <property type="match status" value="1"/>
</dbReference>
<dbReference type="InterPro" id="IPR049704">
    <property type="entry name" value="Aminotrans_3_PPA_site"/>
</dbReference>
<proteinExistence type="predicted"/>
<dbReference type="FunFam" id="3.90.1150.10:FF:000090">
    <property type="entry name" value="Bifunctional dethiobiotin synthetase/7,8-diamino-pelargonic acid aminotransferase, mitochondrial"/>
    <property type="match status" value="1"/>
</dbReference>
<dbReference type="FunFam" id="3.40.640.10:FF:000088">
    <property type="entry name" value="Bifunctional dethiobiotin synthetase/7,8-diamino-pelargonic acid aminotransferase"/>
    <property type="match status" value="1"/>
</dbReference>
<keyword evidence="3" id="KW-0808">Transferase</keyword>
<keyword evidence="2" id="KW-0032">Aminotransferase</keyword>
<dbReference type="InterPro" id="IPR005814">
    <property type="entry name" value="Aminotrans_3"/>
</dbReference>
<dbReference type="AlphaFoldDB" id="A0AAV8SFC9"/>
<dbReference type="Proteomes" id="UP001159364">
    <property type="component" value="Linkage Group LG11"/>
</dbReference>
<reference evidence="5 6" key="1">
    <citation type="submission" date="2021-09" db="EMBL/GenBank/DDBJ databases">
        <title>Genomic insights and catalytic innovation underlie evolution of tropane alkaloids biosynthesis.</title>
        <authorList>
            <person name="Wang Y.-J."/>
            <person name="Tian T."/>
            <person name="Huang J.-P."/>
            <person name="Huang S.-X."/>
        </authorList>
    </citation>
    <scope>NUCLEOTIDE SEQUENCE [LARGE SCALE GENOMIC DNA]</scope>
    <source>
        <strain evidence="5">KIB-2018</strain>
        <tissue evidence="5">Leaf</tissue>
    </source>
</reference>
<evidence type="ECO:0000256" key="3">
    <source>
        <dbReference type="ARBA" id="ARBA00022679"/>
    </source>
</evidence>
<comment type="subcellular location">
    <subcellularLocation>
        <location evidence="1">Mitochondrion</location>
    </subcellularLocation>
</comment>